<dbReference type="EMBL" id="JACOPQ010000014">
    <property type="protein sequence ID" value="MBC5738338.1"/>
    <property type="molecule type" value="Genomic_DNA"/>
</dbReference>
<gene>
    <name evidence="1" type="ORF">H8S62_15105</name>
</gene>
<accession>A0A8J6JLQ8</accession>
<name>A0A8J6JLQ8_9FIRM</name>
<sequence length="379" mass="41637">MPNLFDYLSWRGDLPLSAAPFNDVDSLILCALCYVRLDGLVPAPGEPGNVTVARAAERLFAARTEPLPDAGTRDFDQHNLLLLDALSRTPRFMDLPLSGYVSRHDTAAEEQFAALAVDLGGGEGYLAFRGTDSSLVGWKEDFNMAFLPFIPSQRSAAEYLAQVGKDFRRLRLGGHSKGGNLAVYAATRCGRAMQRRLLAVYNNDGPGFHTDVLSCPEYLSVRNRVHTFVPQSSVVGMLLDHEESYTVVHSTQTGLLQHDPYSWQVLGPGFVCLDTVTGGSKFFSLTMKRWVAAMEPTVRETFVDALFDVLGATSAGTLEELSERWWESAGAVLAALKDLDDETRRALTETFGLLVDAVRQTMPELLPKSPPLPRLGKRP</sequence>
<dbReference type="Gene3D" id="3.40.50.1820">
    <property type="entry name" value="alpha/beta hydrolase"/>
    <property type="match status" value="1"/>
</dbReference>
<dbReference type="Pfam" id="PF11187">
    <property type="entry name" value="Mbeg1-like"/>
    <property type="match status" value="1"/>
</dbReference>
<comment type="caution">
    <text evidence="1">The sequence shown here is derived from an EMBL/GenBank/DDBJ whole genome shotgun (WGS) entry which is preliminary data.</text>
</comment>
<organism evidence="1 2">
    <name type="scientific">Lawsonibacter faecis</name>
    <dbReference type="NCBI Taxonomy" id="2763052"/>
    <lineage>
        <taxon>Bacteria</taxon>
        <taxon>Bacillati</taxon>
        <taxon>Bacillota</taxon>
        <taxon>Clostridia</taxon>
        <taxon>Eubacteriales</taxon>
        <taxon>Oscillospiraceae</taxon>
        <taxon>Lawsonibacter</taxon>
    </lineage>
</organism>
<dbReference type="Proteomes" id="UP000607645">
    <property type="component" value="Unassembled WGS sequence"/>
</dbReference>
<dbReference type="SUPFAM" id="SSF53474">
    <property type="entry name" value="alpha/beta-Hydrolases"/>
    <property type="match status" value="1"/>
</dbReference>
<dbReference type="InterPro" id="IPR024499">
    <property type="entry name" value="Mbeg1-like"/>
</dbReference>
<protein>
    <submittedName>
        <fullName evidence="1">DUF2974 domain-containing protein</fullName>
    </submittedName>
</protein>
<dbReference type="RefSeq" id="WP_186920132.1">
    <property type="nucleotide sequence ID" value="NZ_JACOPQ010000014.1"/>
</dbReference>
<keyword evidence="2" id="KW-1185">Reference proteome</keyword>
<dbReference type="AlphaFoldDB" id="A0A8J6JLQ8"/>
<evidence type="ECO:0000313" key="2">
    <source>
        <dbReference type="Proteomes" id="UP000607645"/>
    </source>
</evidence>
<proteinExistence type="predicted"/>
<evidence type="ECO:0000313" key="1">
    <source>
        <dbReference type="EMBL" id="MBC5738338.1"/>
    </source>
</evidence>
<reference evidence="1" key="1">
    <citation type="submission" date="2020-08" db="EMBL/GenBank/DDBJ databases">
        <title>Genome public.</title>
        <authorList>
            <person name="Liu C."/>
            <person name="Sun Q."/>
        </authorList>
    </citation>
    <scope>NUCLEOTIDE SEQUENCE</scope>
    <source>
        <strain evidence="1">NSJ-52</strain>
    </source>
</reference>
<dbReference type="InterPro" id="IPR029058">
    <property type="entry name" value="AB_hydrolase_fold"/>
</dbReference>